<dbReference type="Proteomes" id="UP000003233">
    <property type="component" value="Unassembled WGS sequence"/>
</dbReference>
<reference evidence="1 2" key="1">
    <citation type="submission" date="2012-07" db="EMBL/GenBank/DDBJ databases">
        <title>The Genome Sequence of Fusobacterium ulcerans 12_1B.</title>
        <authorList>
            <consortium name="The Broad Institute Genome Sequencing Platform"/>
            <person name="Earl A."/>
            <person name="Ward D."/>
            <person name="Feldgarden M."/>
            <person name="Gevers D."/>
            <person name="Strauss J."/>
            <person name="Ambrose C.E."/>
            <person name="Allen-Vercoe E."/>
            <person name="Walker B."/>
            <person name="Young S.K."/>
            <person name="Zeng Q."/>
            <person name="Gargeya S."/>
            <person name="Fitzgerald M."/>
            <person name="Haas B."/>
            <person name="Abouelleil A."/>
            <person name="Alvarado L."/>
            <person name="Arachchi H.M."/>
            <person name="Berlin A.M."/>
            <person name="Chapman S.B."/>
            <person name="Goldberg J."/>
            <person name="Griggs A."/>
            <person name="Gujja S."/>
            <person name="Hansen M."/>
            <person name="Howarth C."/>
            <person name="Imamovic A."/>
            <person name="Larimer J."/>
            <person name="McCowen C."/>
            <person name="Montmayeur A."/>
            <person name="Murphy C."/>
            <person name="Neiman D."/>
            <person name="Pearson M."/>
            <person name="Priest M."/>
            <person name="Roberts A."/>
            <person name="Saif S."/>
            <person name="Shea T."/>
            <person name="Sisk P."/>
            <person name="Sykes S."/>
            <person name="Wortman J."/>
            <person name="Nusbaum C."/>
            <person name="Birren B."/>
        </authorList>
    </citation>
    <scope>NUCLEOTIDE SEQUENCE [LARGE SCALE GENOMIC DNA]</scope>
    <source>
        <strain evidence="1 2">12_1B</strain>
    </source>
</reference>
<dbReference type="RefSeq" id="WP_008696566.1">
    <property type="nucleotide sequence ID" value="NZ_KE161007.1"/>
</dbReference>
<dbReference type="HOGENOM" id="CLU_1515797_0_0_0"/>
<gene>
    <name evidence="1" type="ORF">HMPREF0402_01126</name>
</gene>
<sequence>MKKILIFLEIFTFSILAFGLKDNEAEVKVTAEFMAPVTIETTDADFGTIIAQSYSQGNFPSTDSGNNGAKNGTLTIKGDGQVFISWKDKNSSGDFEPSWDKLNIKLKKDGDNSGSTPTLDSQFWITDNIKNSISNITVDEKGTKLNVVGELTNVTSNTPSGTYSGAITIRVSYDDSL</sequence>
<keyword evidence="2" id="KW-1185">Reference proteome</keyword>
<evidence type="ECO:0000313" key="2">
    <source>
        <dbReference type="Proteomes" id="UP000003233"/>
    </source>
</evidence>
<dbReference type="PATRIC" id="fig|457404.5.peg.143"/>
<accession>H1PRT3</accession>
<protein>
    <recommendedName>
        <fullName evidence="3">DUF4402 domain-containing protein</fullName>
    </recommendedName>
</protein>
<comment type="caution">
    <text evidence="1">The sequence shown here is derived from an EMBL/GenBank/DDBJ whole genome shotgun (WGS) entry which is preliminary data.</text>
</comment>
<dbReference type="EMBL" id="AGWJ02000002">
    <property type="protein sequence ID" value="EHO83096.1"/>
    <property type="molecule type" value="Genomic_DNA"/>
</dbReference>
<proteinExistence type="predicted"/>
<dbReference type="AlphaFoldDB" id="H1PRT3"/>
<name>H1PRT3_9FUSO</name>
<evidence type="ECO:0000313" key="1">
    <source>
        <dbReference type="EMBL" id="EHO83096.1"/>
    </source>
</evidence>
<organism evidence="1 2">
    <name type="scientific">Fusobacterium ulcerans 12-1B</name>
    <dbReference type="NCBI Taxonomy" id="457404"/>
    <lineage>
        <taxon>Bacteria</taxon>
        <taxon>Fusobacteriati</taxon>
        <taxon>Fusobacteriota</taxon>
        <taxon>Fusobacteriia</taxon>
        <taxon>Fusobacteriales</taxon>
        <taxon>Fusobacteriaceae</taxon>
        <taxon>Fusobacterium</taxon>
    </lineage>
</organism>
<dbReference type="BioCyc" id="FSP457404-HMP:GTSQ-1128-MONOMER"/>
<evidence type="ECO:0008006" key="3">
    <source>
        <dbReference type="Google" id="ProtNLM"/>
    </source>
</evidence>